<dbReference type="CDD" id="cd06532">
    <property type="entry name" value="Glyco_transf_25"/>
    <property type="match status" value="1"/>
</dbReference>
<evidence type="ECO:0000313" key="6">
    <source>
        <dbReference type="Proteomes" id="UP000488299"/>
    </source>
</evidence>
<evidence type="ECO:0000313" key="5">
    <source>
        <dbReference type="EMBL" id="KAB7729297.1"/>
    </source>
</evidence>
<dbReference type="GO" id="GO:0016740">
    <property type="term" value="F:transferase activity"/>
    <property type="evidence" value="ECO:0007669"/>
    <property type="project" value="UniProtKB-KW"/>
</dbReference>
<organism evidence="5 6">
    <name type="scientific">Rudanella paleaurantiibacter</name>
    <dbReference type="NCBI Taxonomy" id="2614655"/>
    <lineage>
        <taxon>Bacteria</taxon>
        <taxon>Pseudomonadati</taxon>
        <taxon>Bacteroidota</taxon>
        <taxon>Cytophagia</taxon>
        <taxon>Cytophagales</taxon>
        <taxon>Cytophagaceae</taxon>
        <taxon>Rudanella</taxon>
    </lineage>
</organism>
<dbReference type="Proteomes" id="UP000488299">
    <property type="component" value="Unassembled WGS sequence"/>
</dbReference>
<keyword evidence="2" id="KW-0328">Glycosyltransferase</keyword>
<protein>
    <submittedName>
        <fullName evidence="5">Glycosyl transferase</fullName>
    </submittedName>
</protein>
<evidence type="ECO:0000256" key="3">
    <source>
        <dbReference type="ARBA" id="ARBA00022679"/>
    </source>
</evidence>
<reference evidence="5 6" key="1">
    <citation type="submission" date="2019-10" db="EMBL/GenBank/DDBJ databases">
        <title>Rudanella paleaurantiibacter sp. nov., isolated from sludge.</title>
        <authorList>
            <person name="Xu S.Q."/>
        </authorList>
    </citation>
    <scope>NUCLEOTIDE SEQUENCE [LARGE SCALE GENOMIC DNA]</scope>
    <source>
        <strain evidence="5 6">HX-22-17</strain>
    </source>
</reference>
<evidence type="ECO:0000256" key="1">
    <source>
        <dbReference type="ARBA" id="ARBA00006721"/>
    </source>
</evidence>
<proteinExistence type="inferred from homology"/>
<gene>
    <name evidence="5" type="ORF">F5984_16840</name>
</gene>
<feature type="domain" description="Glycosyl transferase family 25" evidence="4">
    <location>
        <begin position="22"/>
        <end position="228"/>
    </location>
</feature>
<dbReference type="PANTHER" id="PTHR10730:SF53">
    <property type="entry name" value="GLYCOSYLTRANSFERASE 25 FAMILY MEMBER"/>
    <property type="match status" value="1"/>
</dbReference>
<dbReference type="PANTHER" id="PTHR10730">
    <property type="entry name" value="PROCOLLAGEN-LYSINE,2-OXOGLUTARATE 5-DIOXYGENASE/GLYCOSYLTRANSFERASE 25 FAMILY MEMBER"/>
    <property type="match status" value="1"/>
</dbReference>
<keyword evidence="3 5" id="KW-0808">Transferase</keyword>
<sequence>MAAESVASATRDAWAALNDYFDKIYVISLRRATDRHARFQELLRGLNYDIYWAVDKLDIDRDDMIRQGLIDDVTVREPRYIHPDGLMTGEIACALSHRAIYEEMVREGYERVLIFEDDVVPCADRLNQLPQVLEQLPACWDLLYLGYTKNEELNKAQRRKQWFYNLVSPLGVLRWSRREARNYLPRTYSANLRRAGLHDCTHAYAVTRAGARKLADAQRPLLASADSIISVLVLNEQLDAYVSVPVLFEQAGDSYIN</sequence>
<dbReference type="InterPro" id="IPR050757">
    <property type="entry name" value="Collagen_mod_GT25"/>
</dbReference>
<dbReference type="AlphaFoldDB" id="A0A7J5TXJ0"/>
<comment type="similarity">
    <text evidence="1">Belongs to the glycosyltransferase 25 family.</text>
</comment>
<evidence type="ECO:0000256" key="2">
    <source>
        <dbReference type="ARBA" id="ARBA00022676"/>
    </source>
</evidence>
<name>A0A7J5TXJ0_9BACT</name>
<dbReference type="Pfam" id="PF01755">
    <property type="entry name" value="Glyco_transf_25"/>
    <property type="match status" value="1"/>
</dbReference>
<dbReference type="InterPro" id="IPR002654">
    <property type="entry name" value="Glyco_trans_25"/>
</dbReference>
<keyword evidence="6" id="KW-1185">Reference proteome</keyword>
<comment type="caution">
    <text evidence="5">The sequence shown here is derived from an EMBL/GenBank/DDBJ whole genome shotgun (WGS) entry which is preliminary data.</text>
</comment>
<dbReference type="RefSeq" id="WP_152125376.1">
    <property type="nucleotide sequence ID" value="NZ_WELI01000006.1"/>
</dbReference>
<evidence type="ECO:0000259" key="4">
    <source>
        <dbReference type="Pfam" id="PF01755"/>
    </source>
</evidence>
<accession>A0A7J5TXJ0</accession>
<dbReference type="EMBL" id="WELI01000006">
    <property type="protein sequence ID" value="KAB7729297.1"/>
    <property type="molecule type" value="Genomic_DNA"/>
</dbReference>